<organism evidence="1 2">
    <name type="scientific">Hibiscus sabdariffa</name>
    <name type="common">roselle</name>
    <dbReference type="NCBI Taxonomy" id="183260"/>
    <lineage>
        <taxon>Eukaryota</taxon>
        <taxon>Viridiplantae</taxon>
        <taxon>Streptophyta</taxon>
        <taxon>Embryophyta</taxon>
        <taxon>Tracheophyta</taxon>
        <taxon>Spermatophyta</taxon>
        <taxon>Magnoliopsida</taxon>
        <taxon>eudicotyledons</taxon>
        <taxon>Gunneridae</taxon>
        <taxon>Pentapetalae</taxon>
        <taxon>rosids</taxon>
        <taxon>malvids</taxon>
        <taxon>Malvales</taxon>
        <taxon>Malvaceae</taxon>
        <taxon>Malvoideae</taxon>
        <taxon>Hibiscus</taxon>
    </lineage>
</organism>
<evidence type="ECO:0000313" key="2">
    <source>
        <dbReference type="Proteomes" id="UP001472677"/>
    </source>
</evidence>
<evidence type="ECO:0000313" key="1">
    <source>
        <dbReference type="EMBL" id="KAK8496352.1"/>
    </source>
</evidence>
<protein>
    <submittedName>
        <fullName evidence="1">Uncharacterized protein</fullName>
    </submittedName>
</protein>
<dbReference type="Gene3D" id="3.40.1810.10">
    <property type="entry name" value="Transcription factor, MADS-box"/>
    <property type="match status" value="1"/>
</dbReference>
<comment type="caution">
    <text evidence="1">The sequence shown here is derived from an EMBL/GenBank/DDBJ whole genome shotgun (WGS) entry which is preliminary data.</text>
</comment>
<keyword evidence="2" id="KW-1185">Reference proteome</keyword>
<dbReference type="PROSITE" id="PS50066">
    <property type="entry name" value="MADS_BOX_2"/>
    <property type="match status" value="1"/>
</dbReference>
<dbReference type="InterPro" id="IPR002100">
    <property type="entry name" value="TF_MADSbox"/>
</dbReference>
<dbReference type="SUPFAM" id="SSF55455">
    <property type="entry name" value="SRF-like"/>
    <property type="match status" value="1"/>
</dbReference>
<dbReference type="EMBL" id="JBBPBM010000369">
    <property type="protein sequence ID" value="KAK8496352.1"/>
    <property type="molecule type" value="Genomic_DNA"/>
</dbReference>
<dbReference type="Pfam" id="PF00319">
    <property type="entry name" value="SRF-TF"/>
    <property type="match status" value="1"/>
</dbReference>
<sequence length="204" mass="23359">MVALKGNGSHERTQMLTIKATDARRDGFFKRNFSIFKKITELWTLCTLENALVILSVGGKPFYIGKTGVYTEVYKFPNFRMPYCDQINCVDAEEEEDLLRRIRETEHQLQKLEAKNSLVEKLKKVTTVNQKLDQAYAEKLCNVLNDEEFQALEELIASKIDECKRRMEEQKMEVDTSTSTSNGECDALLDGSAEKDSSTNVDEH</sequence>
<proteinExistence type="predicted"/>
<dbReference type="InterPro" id="IPR036879">
    <property type="entry name" value="TF_MADSbox_sf"/>
</dbReference>
<reference evidence="1 2" key="1">
    <citation type="journal article" date="2024" name="G3 (Bethesda)">
        <title>Genome assembly of Hibiscus sabdariffa L. provides insights into metabolisms of medicinal natural products.</title>
        <authorList>
            <person name="Kim T."/>
        </authorList>
    </citation>
    <scope>NUCLEOTIDE SEQUENCE [LARGE SCALE GENOMIC DNA]</scope>
    <source>
        <strain evidence="1">TK-2024</strain>
        <tissue evidence="1">Old leaves</tissue>
    </source>
</reference>
<dbReference type="Proteomes" id="UP001472677">
    <property type="component" value="Unassembled WGS sequence"/>
</dbReference>
<accession>A0ABR2AR31</accession>
<name>A0ABR2AR31_9ROSI</name>
<gene>
    <name evidence="1" type="ORF">V6N12_002359</name>
</gene>